<dbReference type="RefSeq" id="WP_094093010.1">
    <property type="nucleotide sequence ID" value="NZ_BMHF01000003.1"/>
</dbReference>
<accession>A0ABQ1FRZ2</accession>
<dbReference type="InterPro" id="IPR014719">
    <property type="entry name" value="Ribosomal_bL12_C/ClpS-like"/>
</dbReference>
<evidence type="ECO:0000313" key="2">
    <source>
        <dbReference type="Proteomes" id="UP000609323"/>
    </source>
</evidence>
<reference evidence="2" key="1">
    <citation type="journal article" date="2019" name="Int. J. Syst. Evol. Microbiol.">
        <title>The Global Catalogue of Microorganisms (GCM) 10K type strain sequencing project: providing services to taxonomists for standard genome sequencing and annotation.</title>
        <authorList>
            <consortium name="The Broad Institute Genomics Platform"/>
            <consortium name="The Broad Institute Genome Sequencing Center for Infectious Disease"/>
            <person name="Wu L."/>
            <person name="Ma J."/>
        </authorList>
    </citation>
    <scope>NUCLEOTIDE SEQUENCE [LARGE SCALE GENOMIC DNA]</scope>
    <source>
        <strain evidence="2">CGMCC 1.15044</strain>
    </source>
</reference>
<dbReference type="EMBL" id="BMHF01000003">
    <property type="protein sequence ID" value="GGA28592.1"/>
    <property type="molecule type" value="Genomic_DNA"/>
</dbReference>
<sequence length="92" mass="10672">MTYILILIFLLIIIHLFTKVGQLEGRIKGMQYIINQLTQQSELPELPINEDLRKLINEGEDVKAIKKTREFLGLSLLEAKAYIDKLKSEDRT</sequence>
<proteinExistence type="predicted"/>
<dbReference type="Proteomes" id="UP000609323">
    <property type="component" value="Unassembled WGS sequence"/>
</dbReference>
<evidence type="ECO:0000313" key="1">
    <source>
        <dbReference type="EMBL" id="GGA28592.1"/>
    </source>
</evidence>
<comment type="caution">
    <text evidence="1">The sequence shown here is derived from an EMBL/GenBank/DDBJ whole genome shotgun (WGS) entry which is preliminary data.</text>
</comment>
<name>A0ABQ1FRZ2_9BACL</name>
<gene>
    <name evidence="1" type="ORF">GCM10010917_11860</name>
</gene>
<protein>
    <recommendedName>
        <fullName evidence="3">Ribosomal protein L7/L12 C-terminal domain-containing protein</fullName>
    </recommendedName>
</protein>
<keyword evidence="2" id="KW-1185">Reference proteome</keyword>
<dbReference type="Gene3D" id="3.30.1390.10">
    <property type="match status" value="1"/>
</dbReference>
<evidence type="ECO:0008006" key="3">
    <source>
        <dbReference type="Google" id="ProtNLM"/>
    </source>
</evidence>
<organism evidence="1 2">
    <name type="scientific">Paenibacillus physcomitrellae</name>
    <dbReference type="NCBI Taxonomy" id="1619311"/>
    <lineage>
        <taxon>Bacteria</taxon>
        <taxon>Bacillati</taxon>
        <taxon>Bacillota</taxon>
        <taxon>Bacilli</taxon>
        <taxon>Bacillales</taxon>
        <taxon>Paenibacillaceae</taxon>
        <taxon>Paenibacillus</taxon>
    </lineage>
</organism>